<reference evidence="3" key="1">
    <citation type="submission" date="2016-11" db="EMBL/GenBank/DDBJ databases">
        <authorList>
            <person name="Varghese N."/>
            <person name="Submissions S."/>
        </authorList>
    </citation>
    <scope>NUCLEOTIDE SEQUENCE [LARGE SCALE GENOMIC DNA]</scope>
    <source>
        <strain evidence="3">DSM 29440</strain>
    </source>
</reference>
<evidence type="ECO:0000313" key="2">
    <source>
        <dbReference type="EMBL" id="SIN81121.1"/>
    </source>
</evidence>
<dbReference type="STRING" id="1217970.SAMN05444002_0638"/>
<evidence type="ECO:0000256" key="1">
    <source>
        <dbReference type="HAMAP-Rule" id="MF_00827"/>
    </source>
</evidence>
<dbReference type="InterPro" id="IPR018654">
    <property type="entry name" value="YjhX_toxin"/>
</dbReference>
<dbReference type="RefSeq" id="WP_074254802.1">
    <property type="nucleotide sequence ID" value="NZ_FSRL01000001.1"/>
</dbReference>
<dbReference type="EMBL" id="FSRL01000001">
    <property type="protein sequence ID" value="SIN81121.1"/>
    <property type="molecule type" value="Genomic_DNA"/>
</dbReference>
<dbReference type="AlphaFoldDB" id="A0A1N6EDU3"/>
<evidence type="ECO:0000313" key="3">
    <source>
        <dbReference type="Proteomes" id="UP000184932"/>
    </source>
</evidence>
<dbReference type="HAMAP" id="MF_00827">
    <property type="entry name" value="UPF0386"/>
    <property type="match status" value="1"/>
</dbReference>
<protein>
    <recommendedName>
        <fullName evidence="1">UPF0386 protein SAMN05444002_0638</fullName>
    </recommendedName>
</protein>
<dbReference type="Pfam" id="PF09857">
    <property type="entry name" value="YjhX_toxin"/>
    <property type="match status" value="1"/>
</dbReference>
<name>A0A1N6EDU3_9RHOB</name>
<proteinExistence type="inferred from homology"/>
<accession>A0A1N6EDU3</accession>
<sequence length="86" mass="9467">MNISKDEQRALHVLARGGVIRHERGAGGKVLDVTCFTHDGLVLEGCGLALFQRLRKRGFIESRGGAPYRISRRGRRAVRAQPDNAA</sequence>
<dbReference type="NCBIfam" id="NF010240">
    <property type="entry name" value="PRK13687.1"/>
    <property type="match status" value="1"/>
</dbReference>
<keyword evidence="3" id="KW-1185">Reference proteome</keyword>
<dbReference type="OrthoDB" id="7204880at2"/>
<gene>
    <name evidence="2" type="ORF">SAMN05444002_0638</name>
</gene>
<dbReference type="Proteomes" id="UP000184932">
    <property type="component" value="Unassembled WGS sequence"/>
</dbReference>
<organism evidence="2 3">
    <name type="scientific">Vannielia litorea</name>
    <dbReference type="NCBI Taxonomy" id="1217970"/>
    <lineage>
        <taxon>Bacteria</taxon>
        <taxon>Pseudomonadati</taxon>
        <taxon>Pseudomonadota</taxon>
        <taxon>Alphaproteobacteria</taxon>
        <taxon>Rhodobacterales</taxon>
        <taxon>Paracoccaceae</taxon>
        <taxon>Vannielia</taxon>
    </lineage>
</organism>
<comment type="similarity">
    <text evidence="1">Belongs to the UPF0386 family.</text>
</comment>